<evidence type="ECO:0008006" key="3">
    <source>
        <dbReference type="Google" id="ProtNLM"/>
    </source>
</evidence>
<gene>
    <name evidence="1" type="ORF">FCC1311_031522</name>
</gene>
<sequence length="131" mass="14375">MRADSARAEAEGKAGSNTKIVSAQERHRIEALLALRDYDVAEELDRLSTRVVEATGDLARAVGGENGASSVRVAAASEKYHRRCDQKVQRMEARLFGTLQTLEDAKNRASHLAAARQQLLDCLQDLPRSTN</sequence>
<organism evidence="1 2">
    <name type="scientific">Hondaea fermentalgiana</name>
    <dbReference type="NCBI Taxonomy" id="2315210"/>
    <lineage>
        <taxon>Eukaryota</taxon>
        <taxon>Sar</taxon>
        <taxon>Stramenopiles</taxon>
        <taxon>Bigyra</taxon>
        <taxon>Labyrinthulomycetes</taxon>
        <taxon>Thraustochytrida</taxon>
        <taxon>Thraustochytriidae</taxon>
        <taxon>Hondaea</taxon>
    </lineage>
</organism>
<name>A0A2R5G9C5_9STRA</name>
<dbReference type="Proteomes" id="UP000241890">
    <property type="component" value="Unassembled WGS sequence"/>
</dbReference>
<evidence type="ECO:0000313" key="2">
    <source>
        <dbReference type="Proteomes" id="UP000241890"/>
    </source>
</evidence>
<evidence type="ECO:0000313" key="1">
    <source>
        <dbReference type="EMBL" id="GBG26929.1"/>
    </source>
</evidence>
<dbReference type="InParanoid" id="A0A2R5G9C5"/>
<keyword evidence="2" id="KW-1185">Reference proteome</keyword>
<reference evidence="1 2" key="1">
    <citation type="submission" date="2017-12" db="EMBL/GenBank/DDBJ databases">
        <title>Sequencing, de novo assembly and annotation of complete genome of a new Thraustochytrid species, strain FCC1311.</title>
        <authorList>
            <person name="Sedici K."/>
            <person name="Godart F."/>
            <person name="Aiese Cigliano R."/>
            <person name="Sanseverino W."/>
            <person name="Barakat M."/>
            <person name="Ortet P."/>
            <person name="Marechal E."/>
            <person name="Cagnac O."/>
            <person name="Amato A."/>
        </authorList>
    </citation>
    <scope>NUCLEOTIDE SEQUENCE [LARGE SCALE GENOMIC DNA]</scope>
</reference>
<dbReference type="AlphaFoldDB" id="A0A2R5G9C5"/>
<accession>A0A2R5G9C5</accession>
<proteinExistence type="predicted"/>
<comment type="caution">
    <text evidence="1">The sequence shown here is derived from an EMBL/GenBank/DDBJ whole genome shotgun (WGS) entry which is preliminary data.</text>
</comment>
<dbReference type="EMBL" id="BEYU01000026">
    <property type="protein sequence ID" value="GBG26929.1"/>
    <property type="molecule type" value="Genomic_DNA"/>
</dbReference>
<protein>
    <recommendedName>
        <fullName evidence="3">Mediator of RNA polymerase II transcription subunit 11</fullName>
    </recommendedName>
</protein>